<dbReference type="PANTHER" id="PTHR36057">
    <property type="match status" value="1"/>
</dbReference>
<accession>A0A328AW25</accession>
<dbReference type="OrthoDB" id="9808254at2"/>
<keyword evidence="3" id="KW-1185">Reference proteome</keyword>
<dbReference type="InterPro" id="IPR010634">
    <property type="entry name" value="DUF1223"/>
</dbReference>
<evidence type="ECO:0000313" key="2">
    <source>
        <dbReference type="EMBL" id="RAK59290.1"/>
    </source>
</evidence>
<dbReference type="EMBL" id="QFYP01000001">
    <property type="protein sequence ID" value="RAK59290.1"/>
    <property type="molecule type" value="Genomic_DNA"/>
</dbReference>
<proteinExistence type="predicted"/>
<sequence length="231" mass="24904">MRKAAVFSLILLALPAAAAAKPPVVVELYTAQGCASCGEANAYVAKLAERPGVLALTFPVDYWDYLGWSDTFAKPEFAERQKAYEARLSLREPYTPQVVVDGRGEVAGLKTDRVERLVRDAAKAPHNPPDIHFVGARRVDVGSGRAPKGGAEVWLVRYDPRQQDVAVKTGDNRGQTIVHKNVVREIARLGSWRGRPAAFKVPAASDDGLKTVVIIQAGRGGRVIGVAQPNA</sequence>
<dbReference type="SUPFAM" id="SSF52833">
    <property type="entry name" value="Thioredoxin-like"/>
    <property type="match status" value="1"/>
</dbReference>
<organism evidence="2 3">
    <name type="scientific">Phenylobacterium hankyongense</name>
    <dbReference type="NCBI Taxonomy" id="1813876"/>
    <lineage>
        <taxon>Bacteria</taxon>
        <taxon>Pseudomonadati</taxon>
        <taxon>Pseudomonadota</taxon>
        <taxon>Alphaproteobacteria</taxon>
        <taxon>Caulobacterales</taxon>
        <taxon>Caulobacteraceae</taxon>
        <taxon>Phenylobacterium</taxon>
    </lineage>
</organism>
<feature type="chain" id="PRO_5016381793" evidence="1">
    <location>
        <begin position="19"/>
        <end position="231"/>
    </location>
</feature>
<reference evidence="3" key="1">
    <citation type="submission" date="2018-05" db="EMBL/GenBank/DDBJ databases">
        <authorList>
            <person name="Li X."/>
        </authorList>
    </citation>
    <scope>NUCLEOTIDE SEQUENCE [LARGE SCALE GENOMIC DNA]</scope>
    <source>
        <strain evidence="3">HKS-05</strain>
    </source>
</reference>
<comment type="caution">
    <text evidence="2">The sequence shown here is derived from an EMBL/GenBank/DDBJ whole genome shotgun (WGS) entry which is preliminary data.</text>
</comment>
<dbReference type="Proteomes" id="UP000249842">
    <property type="component" value="Unassembled WGS sequence"/>
</dbReference>
<protein>
    <submittedName>
        <fullName evidence="2">DUF1223 domain-containing protein</fullName>
    </submittedName>
</protein>
<gene>
    <name evidence="2" type="ORF">DJ021_05470</name>
</gene>
<dbReference type="Pfam" id="PF06764">
    <property type="entry name" value="DUF1223"/>
    <property type="match status" value="1"/>
</dbReference>
<dbReference type="InterPro" id="IPR036249">
    <property type="entry name" value="Thioredoxin-like_sf"/>
</dbReference>
<dbReference type="AlphaFoldDB" id="A0A328AW25"/>
<name>A0A328AW25_9CAUL</name>
<evidence type="ECO:0000313" key="3">
    <source>
        <dbReference type="Proteomes" id="UP000249842"/>
    </source>
</evidence>
<dbReference type="RefSeq" id="WP_111456583.1">
    <property type="nucleotide sequence ID" value="NZ_QFYP01000001.1"/>
</dbReference>
<keyword evidence="1" id="KW-0732">Signal</keyword>
<dbReference type="PANTHER" id="PTHR36057:SF1">
    <property type="entry name" value="LIPOPROTEIN LIPID ATTACHMENT SITE-LIKE PROTEIN, PUTATIVE (DUF1223)-RELATED"/>
    <property type="match status" value="1"/>
</dbReference>
<evidence type="ECO:0000256" key="1">
    <source>
        <dbReference type="SAM" id="SignalP"/>
    </source>
</evidence>
<feature type="signal peptide" evidence="1">
    <location>
        <begin position="1"/>
        <end position="18"/>
    </location>
</feature>